<dbReference type="GO" id="GO:0016787">
    <property type="term" value="F:hydrolase activity"/>
    <property type="evidence" value="ECO:0007669"/>
    <property type="project" value="UniProtKB-KW"/>
</dbReference>
<keyword evidence="2 3" id="KW-0378">Hydrolase</keyword>
<keyword evidence="6" id="KW-1185">Reference proteome</keyword>
<dbReference type="AlphaFoldDB" id="A0A8H6YRQ4"/>
<evidence type="ECO:0000313" key="5">
    <source>
        <dbReference type="EMBL" id="KAF7366003.1"/>
    </source>
</evidence>
<dbReference type="SUPFAM" id="SSF53474">
    <property type="entry name" value="alpha/beta-Hydrolases"/>
    <property type="match status" value="1"/>
</dbReference>
<dbReference type="PANTHER" id="PTHR11559">
    <property type="entry name" value="CARBOXYLESTERASE"/>
    <property type="match status" value="1"/>
</dbReference>
<evidence type="ECO:0000259" key="4">
    <source>
        <dbReference type="Pfam" id="PF00135"/>
    </source>
</evidence>
<sequence length="542" mass="58984">MSQSLSLLRGRDLITDIWGGIVDTSSNITTFLGIRYAAPPVDDLRFRAPQPPVFISDVQQTTEQPNQCWQVSIVGLEPTNPFRTRAVTNVSSEDCSFLSVYYPSDAQGVPVRGGRLPTIVYIHGGGYNSANFRTDFEFPNFSFRYLLGSSSQFRGSDLIKQSNHGVVFVIIQYRLGLFGFLAGSAVKNNGAPNVGLLDQEFALRWVNKQIAKFGGDPSQVTIWGESAGTLTIGSTIASKQLRPWIPGAGSVFQHVIANGGQTESQLFRAAISSSSFVPSHCTSAPDWLACLHAVDVSLLQAANLNINADTFFGTYPFAPVVDGTFIQQSPTKALAEGLVNGEALLAVINAHEGTIFVNASVPASANISEYALELFPDFGLAQASQVHALYADVGSPFDQAAAVHGDAIFRCPTYSLLRAFSGRSFKAEFAIPPGNHGMDLQYYFPSLAIDVPVLNYPTFFNSTRFINAFAQAFTAFAISRDPNIKLSKTAMPLWVPWNTAGRTEMVFNKTVANEPLVKPFRTENAVLERCRFWDSVSNLTGH</sequence>
<dbReference type="InterPro" id="IPR050309">
    <property type="entry name" value="Type-B_Carboxylest/Lipase"/>
</dbReference>
<organism evidence="5 6">
    <name type="scientific">Mycena venus</name>
    <dbReference type="NCBI Taxonomy" id="2733690"/>
    <lineage>
        <taxon>Eukaryota</taxon>
        <taxon>Fungi</taxon>
        <taxon>Dikarya</taxon>
        <taxon>Basidiomycota</taxon>
        <taxon>Agaricomycotina</taxon>
        <taxon>Agaricomycetes</taxon>
        <taxon>Agaricomycetidae</taxon>
        <taxon>Agaricales</taxon>
        <taxon>Marasmiineae</taxon>
        <taxon>Mycenaceae</taxon>
        <taxon>Mycena</taxon>
    </lineage>
</organism>
<dbReference type="InterPro" id="IPR019826">
    <property type="entry name" value="Carboxylesterase_B_AS"/>
</dbReference>
<name>A0A8H6YRQ4_9AGAR</name>
<dbReference type="InterPro" id="IPR002018">
    <property type="entry name" value="CarbesteraseB"/>
</dbReference>
<evidence type="ECO:0000256" key="1">
    <source>
        <dbReference type="ARBA" id="ARBA00005964"/>
    </source>
</evidence>
<accession>A0A8H6YRQ4</accession>
<dbReference type="EMBL" id="JACAZI010000003">
    <property type="protein sequence ID" value="KAF7366003.1"/>
    <property type="molecule type" value="Genomic_DNA"/>
</dbReference>
<evidence type="ECO:0000256" key="3">
    <source>
        <dbReference type="RuleBase" id="RU361235"/>
    </source>
</evidence>
<reference evidence="5" key="1">
    <citation type="submission" date="2020-05" db="EMBL/GenBank/DDBJ databases">
        <title>Mycena genomes resolve the evolution of fungal bioluminescence.</title>
        <authorList>
            <person name="Tsai I.J."/>
        </authorList>
    </citation>
    <scope>NUCLEOTIDE SEQUENCE</scope>
    <source>
        <strain evidence="5">CCC161011</strain>
    </source>
</reference>
<dbReference type="PROSITE" id="PS00122">
    <property type="entry name" value="CARBOXYLESTERASE_B_1"/>
    <property type="match status" value="1"/>
</dbReference>
<evidence type="ECO:0000313" key="6">
    <source>
        <dbReference type="Proteomes" id="UP000620124"/>
    </source>
</evidence>
<comment type="caution">
    <text evidence="5">The sequence shown here is derived from an EMBL/GenBank/DDBJ whole genome shotgun (WGS) entry which is preliminary data.</text>
</comment>
<dbReference type="EC" id="3.1.1.-" evidence="3"/>
<feature type="domain" description="Carboxylesterase type B" evidence="4">
    <location>
        <begin position="25"/>
        <end position="509"/>
    </location>
</feature>
<protein>
    <recommendedName>
        <fullName evidence="3">Carboxylic ester hydrolase</fullName>
        <ecNumber evidence="3">3.1.1.-</ecNumber>
    </recommendedName>
</protein>
<evidence type="ECO:0000256" key="2">
    <source>
        <dbReference type="ARBA" id="ARBA00022801"/>
    </source>
</evidence>
<dbReference type="OrthoDB" id="408631at2759"/>
<dbReference type="Gene3D" id="3.40.50.1820">
    <property type="entry name" value="alpha/beta hydrolase"/>
    <property type="match status" value="1"/>
</dbReference>
<comment type="similarity">
    <text evidence="1 3">Belongs to the type-B carboxylesterase/lipase family.</text>
</comment>
<dbReference type="Proteomes" id="UP000620124">
    <property type="component" value="Unassembled WGS sequence"/>
</dbReference>
<dbReference type="Pfam" id="PF00135">
    <property type="entry name" value="COesterase"/>
    <property type="match status" value="1"/>
</dbReference>
<gene>
    <name evidence="5" type="ORF">MVEN_00476200</name>
</gene>
<dbReference type="InterPro" id="IPR029058">
    <property type="entry name" value="AB_hydrolase_fold"/>
</dbReference>
<proteinExistence type="inferred from homology"/>